<gene>
    <name evidence="1" type="ORF">FHX52_1718</name>
</gene>
<comment type="caution">
    <text evidence="1">The sequence shown here is derived from an EMBL/GenBank/DDBJ whole genome shotgun (WGS) entry which is preliminary data.</text>
</comment>
<organism evidence="1 2">
    <name type="scientific">Humibacillus xanthopallidus</name>
    <dbReference type="NCBI Taxonomy" id="412689"/>
    <lineage>
        <taxon>Bacteria</taxon>
        <taxon>Bacillati</taxon>
        <taxon>Actinomycetota</taxon>
        <taxon>Actinomycetes</taxon>
        <taxon>Micrococcales</taxon>
        <taxon>Intrasporangiaceae</taxon>
        <taxon>Humibacillus</taxon>
    </lineage>
</organism>
<protein>
    <submittedName>
        <fullName evidence="1">Uncharacterized protein</fullName>
    </submittedName>
</protein>
<dbReference type="OrthoDB" id="4849091at2"/>
<dbReference type="RefSeq" id="WP_141821493.1">
    <property type="nucleotide sequence ID" value="NZ_BAAAQC010000006.1"/>
</dbReference>
<dbReference type="Proteomes" id="UP000320085">
    <property type="component" value="Unassembled WGS sequence"/>
</dbReference>
<evidence type="ECO:0000313" key="1">
    <source>
        <dbReference type="EMBL" id="TQN48579.1"/>
    </source>
</evidence>
<dbReference type="EMBL" id="VFQF01000001">
    <property type="protein sequence ID" value="TQN48579.1"/>
    <property type="molecule type" value="Genomic_DNA"/>
</dbReference>
<accession>A0A543PWX4</accession>
<sequence length="489" mass="52941">MMPTRDGRSVGELLLDCDLTVRDVLMDTPHMDGRVMVRTWGEVVQAAADLWRALPEPDTSTSGSAGPEPGAVLMEQLQTMNADLLKAARRRQWPGEGLADERLLQVCANLTTATELLLRRRTDIRPMGPRVRADLDAAKARLMHVLYVGAHGVQVALNRDLRDLAVVPASRRAALPAETVKRTVEARDRMAAFEQFAGSYVSYTFPAALRGEHKPAPEPDRLRLAMATWDIQAHRALAGTTTAATIMLIAQTQAHTAFATQTLLRAAAETSAIEPRQYRTRLAPALESAQTAWIALARTWSQLAPSREQRLDPDLVMAARDIRAATLEVIHDRSGTSSAETLAATVDLKQTSQTLQMGLATATDLAYALREATADPQLLGSARGVNSLAMALEARGPYGNVATQAWVRPTDHAQDRPVALPDMVRESAWRAADHATRVTTTAAGCAAILSAPDGKQVAKTVAEEAGSRPGRDVQLEVCRSTPSRGLRLM</sequence>
<name>A0A543PWX4_9MICO</name>
<reference evidence="1 2" key="1">
    <citation type="submission" date="2019-06" db="EMBL/GenBank/DDBJ databases">
        <title>Sequencing the genomes of 1000 actinobacteria strains.</title>
        <authorList>
            <person name="Klenk H.-P."/>
        </authorList>
    </citation>
    <scope>NUCLEOTIDE SEQUENCE [LARGE SCALE GENOMIC DNA]</scope>
    <source>
        <strain evidence="1 2">DSM 21776</strain>
    </source>
</reference>
<evidence type="ECO:0000313" key="2">
    <source>
        <dbReference type="Proteomes" id="UP000320085"/>
    </source>
</evidence>
<proteinExistence type="predicted"/>
<dbReference type="AlphaFoldDB" id="A0A543PWX4"/>